<keyword evidence="3" id="KW-0812">Transmembrane</keyword>
<dbReference type="GO" id="GO:0016787">
    <property type="term" value="F:hydrolase activity"/>
    <property type="evidence" value="ECO:0007669"/>
    <property type="project" value="UniProtKB-KW"/>
</dbReference>
<organism evidence="5 6">
    <name type="scientific">Cutaneotrichosporon spelunceum</name>
    <dbReference type="NCBI Taxonomy" id="1672016"/>
    <lineage>
        <taxon>Eukaryota</taxon>
        <taxon>Fungi</taxon>
        <taxon>Dikarya</taxon>
        <taxon>Basidiomycota</taxon>
        <taxon>Agaricomycotina</taxon>
        <taxon>Tremellomycetes</taxon>
        <taxon>Trichosporonales</taxon>
        <taxon>Trichosporonaceae</taxon>
        <taxon>Cutaneotrichosporon</taxon>
    </lineage>
</organism>
<accession>A0AAD3TPP4</accession>
<dbReference type="EMBL" id="BTCM01000001">
    <property type="protein sequence ID" value="GMK54222.1"/>
    <property type="molecule type" value="Genomic_DNA"/>
</dbReference>
<keyword evidence="6" id="KW-1185">Reference proteome</keyword>
<comment type="caution">
    <text evidence="5">The sequence shown here is derived from an EMBL/GenBank/DDBJ whole genome shotgun (WGS) entry which is preliminary data.</text>
</comment>
<evidence type="ECO:0000313" key="6">
    <source>
        <dbReference type="Proteomes" id="UP001222932"/>
    </source>
</evidence>
<dbReference type="AlphaFoldDB" id="A0AAD3TPP4"/>
<dbReference type="Pfam" id="PF07859">
    <property type="entry name" value="Abhydrolase_3"/>
    <property type="match status" value="1"/>
</dbReference>
<dbReference type="InterPro" id="IPR050300">
    <property type="entry name" value="GDXG_lipolytic_enzyme"/>
</dbReference>
<name>A0AAD3TPP4_9TREE</name>
<evidence type="ECO:0000313" key="5">
    <source>
        <dbReference type="EMBL" id="GMK54222.1"/>
    </source>
</evidence>
<dbReference type="SUPFAM" id="SSF53474">
    <property type="entry name" value="alpha/beta-Hydrolases"/>
    <property type="match status" value="1"/>
</dbReference>
<evidence type="ECO:0000256" key="1">
    <source>
        <dbReference type="ARBA" id="ARBA00022801"/>
    </source>
</evidence>
<proteinExistence type="predicted"/>
<keyword evidence="3" id="KW-0472">Membrane</keyword>
<feature type="domain" description="Alpha/beta hydrolase fold-3" evidence="4">
    <location>
        <begin position="148"/>
        <end position="357"/>
    </location>
</feature>
<evidence type="ECO:0000259" key="4">
    <source>
        <dbReference type="Pfam" id="PF07859"/>
    </source>
</evidence>
<gene>
    <name evidence="5" type="ORF">CspeluHIS016_0108080</name>
</gene>
<sequence length="434" mass="47172">MPTALTLRRGAYTGPTGRHAVVNVAAALPAVLIALAALPVSTIRYLLTRPRGFTLKTFVIMRLLRLLNQLVAVLPPPEARRRRWVPPKTLGTHPAVKIETVQVARAQHAWRGEYAAGPDSVKPLDMPGYIITPSGVASGPARASEKIVMYIHGGAYILGHPLWTAFPHRLAAETGRRVYAVQYRKTLDDSTAFPGPLLDALAAWEYVTKVMGFSASQIILSGDSAGAHLSLMLVHQLHALGEALPGGLALVSPWVDFTCSFPCWNTHNLDYITRAKLRKCIDSATRHYDDDEKRSAFFSPALAKLGHWRFLADAGTAVFVSVGGIEVFTDEAEALVTAMRADGVPVTFWKDQYGVHDTPILDCVIPTKSQAFKNFKDGVLGLLRMEMASDAETLAPPSPSKASEDSGVLVDAEAEARQGEVSDHEDELHEGEQE</sequence>
<reference evidence="5" key="2">
    <citation type="submission" date="2023-06" db="EMBL/GenBank/DDBJ databases">
        <authorList>
            <person name="Kobayashi Y."/>
            <person name="Kayamori A."/>
            <person name="Aoki K."/>
            <person name="Shiwa Y."/>
            <person name="Fujita N."/>
            <person name="Sugita T."/>
            <person name="Iwasaki W."/>
            <person name="Tanaka N."/>
            <person name="Takashima M."/>
        </authorList>
    </citation>
    <scope>NUCLEOTIDE SEQUENCE</scope>
    <source>
        <strain evidence="5">HIS016</strain>
    </source>
</reference>
<reference evidence="5" key="1">
    <citation type="journal article" date="2023" name="BMC Genomics">
        <title>Chromosome-level genome assemblies of Cutaneotrichosporon spp. (Trichosporonales, Basidiomycota) reveal imbalanced evolution between nucleotide sequences and chromosome synteny.</title>
        <authorList>
            <person name="Kobayashi Y."/>
            <person name="Kayamori A."/>
            <person name="Aoki K."/>
            <person name="Shiwa Y."/>
            <person name="Matsutani M."/>
            <person name="Fujita N."/>
            <person name="Sugita T."/>
            <person name="Iwasaki W."/>
            <person name="Tanaka N."/>
            <person name="Takashima M."/>
        </authorList>
    </citation>
    <scope>NUCLEOTIDE SEQUENCE</scope>
    <source>
        <strain evidence="5">HIS016</strain>
    </source>
</reference>
<dbReference type="Gene3D" id="3.40.50.1820">
    <property type="entry name" value="alpha/beta hydrolase"/>
    <property type="match status" value="1"/>
</dbReference>
<evidence type="ECO:0000256" key="2">
    <source>
        <dbReference type="SAM" id="MobiDB-lite"/>
    </source>
</evidence>
<keyword evidence="1" id="KW-0378">Hydrolase</keyword>
<evidence type="ECO:0000256" key="3">
    <source>
        <dbReference type="SAM" id="Phobius"/>
    </source>
</evidence>
<feature type="transmembrane region" description="Helical" evidence="3">
    <location>
        <begin position="20"/>
        <end position="47"/>
    </location>
</feature>
<dbReference type="PANTHER" id="PTHR48081:SF31">
    <property type="entry name" value="STERYL ACETYL HYDROLASE MUG81-RELATED"/>
    <property type="match status" value="1"/>
</dbReference>
<feature type="region of interest" description="Disordered" evidence="2">
    <location>
        <begin position="391"/>
        <end position="434"/>
    </location>
</feature>
<protein>
    <recommendedName>
        <fullName evidence="4">Alpha/beta hydrolase fold-3 domain-containing protein</fullName>
    </recommendedName>
</protein>
<dbReference type="InterPro" id="IPR013094">
    <property type="entry name" value="AB_hydrolase_3"/>
</dbReference>
<dbReference type="InterPro" id="IPR029058">
    <property type="entry name" value="AB_hydrolase_fold"/>
</dbReference>
<dbReference type="Proteomes" id="UP001222932">
    <property type="component" value="Unassembled WGS sequence"/>
</dbReference>
<dbReference type="PANTHER" id="PTHR48081">
    <property type="entry name" value="AB HYDROLASE SUPERFAMILY PROTEIN C4A8.06C"/>
    <property type="match status" value="1"/>
</dbReference>
<keyword evidence="3" id="KW-1133">Transmembrane helix</keyword>
<feature type="compositionally biased region" description="Basic and acidic residues" evidence="2">
    <location>
        <begin position="414"/>
        <end position="434"/>
    </location>
</feature>